<dbReference type="AlphaFoldDB" id="A0AAW6FRE2"/>
<dbReference type="EMBL" id="JAQNCK010000009">
    <property type="protein sequence ID" value="MDC0828000.1"/>
    <property type="molecule type" value="Genomic_DNA"/>
</dbReference>
<gene>
    <name evidence="1" type="ORF">POG00_04660</name>
</gene>
<organism evidence="1 2">
    <name type="scientific">Faecalitalea cylindroides</name>
    <dbReference type="NCBI Taxonomy" id="39483"/>
    <lineage>
        <taxon>Bacteria</taxon>
        <taxon>Bacillati</taxon>
        <taxon>Bacillota</taxon>
        <taxon>Erysipelotrichia</taxon>
        <taxon>Erysipelotrichales</taxon>
        <taxon>Erysipelotrichaceae</taxon>
        <taxon>Faecalitalea</taxon>
    </lineage>
</organism>
<accession>A0AAW6FRE2</accession>
<evidence type="ECO:0000313" key="1">
    <source>
        <dbReference type="EMBL" id="MDC0828000.1"/>
    </source>
</evidence>
<evidence type="ECO:0000313" key="2">
    <source>
        <dbReference type="Proteomes" id="UP001220658"/>
    </source>
</evidence>
<reference evidence="1" key="1">
    <citation type="submission" date="2023-01" db="EMBL/GenBank/DDBJ databases">
        <title>Human gut microbiome strain richness.</title>
        <authorList>
            <person name="Chen-Liaw A."/>
        </authorList>
    </citation>
    <scope>NUCLEOTIDE SEQUENCE</scope>
    <source>
        <strain evidence="1">D55st1_G4_D55t1_190419</strain>
    </source>
</reference>
<proteinExistence type="predicted"/>
<dbReference type="RefSeq" id="WP_195191174.1">
    <property type="nucleotide sequence ID" value="NZ_JADMUL010000011.1"/>
</dbReference>
<sequence length="80" mass="9547">MNITQEKLLLVCQIQAANNTTFCTVLKDLNQKEVDPFTHSFIQDMLRFFENRSDQFYAQVRRYDVKDFALYMDYMDESCG</sequence>
<name>A0AAW6FRE2_9FIRM</name>
<protein>
    <submittedName>
        <fullName evidence="1">Uncharacterized protein</fullName>
    </submittedName>
</protein>
<dbReference type="Proteomes" id="UP001220658">
    <property type="component" value="Unassembled WGS sequence"/>
</dbReference>
<comment type="caution">
    <text evidence="1">The sequence shown here is derived from an EMBL/GenBank/DDBJ whole genome shotgun (WGS) entry which is preliminary data.</text>
</comment>